<comment type="function">
    <text evidence="18">Catalyzes the epimerization of the S- and R-forms of NAD(P)HX, a damaged form of NAD(P)H that is a result of enzymatic or heat-dependent hydration. This is a prerequisite for the S-specific NAD(P)H-hydrate dehydratase to allow the repair of both epimers of NAD(P)HX.</text>
</comment>
<dbReference type="Pfam" id="PF03853">
    <property type="entry name" value="YjeF_N"/>
    <property type="match status" value="1"/>
</dbReference>
<comment type="catalytic activity">
    <reaction evidence="2 18 19">
        <text>(6R)-NADPHX = (6S)-NADPHX</text>
        <dbReference type="Rhea" id="RHEA:32227"/>
        <dbReference type="ChEBI" id="CHEBI:64076"/>
        <dbReference type="ChEBI" id="CHEBI:64077"/>
        <dbReference type="EC" id="5.1.99.6"/>
    </reaction>
</comment>
<organism evidence="22 23">
    <name type="scientific">Novosphingobium pituita</name>
    <dbReference type="NCBI Taxonomy" id="3056842"/>
    <lineage>
        <taxon>Bacteria</taxon>
        <taxon>Pseudomonadati</taxon>
        <taxon>Pseudomonadota</taxon>
        <taxon>Alphaproteobacteria</taxon>
        <taxon>Sphingomonadales</taxon>
        <taxon>Sphingomonadaceae</taxon>
        <taxon>Novosphingobium</taxon>
    </lineage>
</organism>
<feature type="binding site" evidence="18">
    <location>
        <begin position="137"/>
        <end position="143"/>
    </location>
    <ligand>
        <name>(6S)-NADPHX</name>
        <dbReference type="ChEBI" id="CHEBI:64076"/>
    </ligand>
</feature>
<evidence type="ECO:0000256" key="6">
    <source>
        <dbReference type="ARBA" id="ARBA00022741"/>
    </source>
</evidence>
<dbReference type="PROSITE" id="PS01050">
    <property type="entry name" value="YJEF_C_2"/>
    <property type="match status" value="1"/>
</dbReference>
<feature type="binding site" evidence="18">
    <location>
        <begin position="70"/>
        <end position="74"/>
    </location>
    <ligand>
        <name>(6S)-NADPHX</name>
        <dbReference type="ChEBI" id="CHEBI:64076"/>
    </ligand>
</feature>
<comment type="catalytic activity">
    <reaction evidence="15 17 19">
        <text>(6S)-NADHX + ADP = AMP + phosphate + NADH + H(+)</text>
        <dbReference type="Rhea" id="RHEA:32223"/>
        <dbReference type="ChEBI" id="CHEBI:15378"/>
        <dbReference type="ChEBI" id="CHEBI:43474"/>
        <dbReference type="ChEBI" id="CHEBI:57945"/>
        <dbReference type="ChEBI" id="CHEBI:64074"/>
        <dbReference type="ChEBI" id="CHEBI:456215"/>
        <dbReference type="ChEBI" id="CHEBI:456216"/>
        <dbReference type="EC" id="4.2.1.136"/>
    </reaction>
</comment>
<feature type="domain" description="YjeF N-terminal" evidence="21">
    <location>
        <begin position="24"/>
        <end position="224"/>
    </location>
</feature>
<keyword evidence="11 18" id="KW-0413">Isomerase</keyword>
<feature type="binding site" evidence="17">
    <location>
        <begin position="402"/>
        <end position="406"/>
    </location>
    <ligand>
        <name>AMP</name>
        <dbReference type="ChEBI" id="CHEBI:456215"/>
    </ligand>
</feature>
<comment type="function">
    <text evidence="17">Catalyzes the dehydration of the S-form of NAD(P)HX at the expense of ADP, which is converted to AMP. Together with NAD(P)HX epimerase, which catalyzes the epimerization of the S- and R-forms, the enzyme allows the repair of both epimers of NAD(P)HX, a damaged form of NAD(P)H that is a result of enzymatic or heat-dependent hydration.</text>
</comment>
<evidence type="ECO:0000256" key="3">
    <source>
        <dbReference type="ARBA" id="ARBA00006001"/>
    </source>
</evidence>
<comment type="similarity">
    <text evidence="3 19">In the N-terminal section; belongs to the NnrE/AIBP family.</text>
</comment>
<evidence type="ECO:0000256" key="14">
    <source>
        <dbReference type="ARBA" id="ARBA00025153"/>
    </source>
</evidence>
<dbReference type="CDD" id="cd01171">
    <property type="entry name" value="YXKO-related"/>
    <property type="match status" value="1"/>
</dbReference>
<comment type="catalytic activity">
    <reaction evidence="1 18 19">
        <text>(6R)-NADHX = (6S)-NADHX</text>
        <dbReference type="Rhea" id="RHEA:32215"/>
        <dbReference type="ChEBI" id="CHEBI:64074"/>
        <dbReference type="ChEBI" id="CHEBI:64075"/>
        <dbReference type="EC" id="5.1.99.6"/>
    </reaction>
</comment>
<evidence type="ECO:0000256" key="8">
    <source>
        <dbReference type="ARBA" id="ARBA00022857"/>
    </source>
</evidence>
<feature type="binding site" evidence="18">
    <location>
        <position position="166"/>
    </location>
    <ligand>
        <name>(6S)-NADPHX</name>
        <dbReference type="ChEBI" id="CHEBI:64076"/>
    </ligand>
</feature>
<dbReference type="SUPFAM" id="SSF64153">
    <property type="entry name" value="YjeF N-terminal domain-like"/>
    <property type="match status" value="1"/>
</dbReference>
<comment type="similarity">
    <text evidence="4 19">In the C-terminal section; belongs to the NnrD/CARKD family.</text>
</comment>
<dbReference type="SUPFAM" id="SSF53613">
    <property type="entry name" value="Ribokinase-like"/>
    <property type="match status" value="1"/>
</dbReference>
<name>A0ABQ6P4B2_9SPHN</name>
<feature type="binding site" evidence="17">
    <location>
        <position position="432"/>
    </location>
    <ligand>
        <name>(6S)-NADPHX</name>
        <dbReference type="ChEBI" id="CHEBI:64076"/>
    </ligand>
</feature>
<comment type="similarity">
    <text evidence="18">Belongs to the NnrE/AIBP family.</text>
</comment>
<feature type="binding site" evidence="17">
    <location>
        <position position="365"/>
    </location>
    <ligand>
        <name>(6S)-NADPHX</name>
        <dbReference type="ChEBI" id="CHEBI:64076"/>
    </ligand>
</feature>
<proteinExistence type="inferred from homology"/>
<comment type="cofactor">
    <cofactor evidence="17">
        <name>Mg(2+)</name>
        <dbReference type="ChEBI" id="CHEBI:18420"/>
    </cofactor>
</comment>
<evidence type="ECO:0000256" key="9">
    <source>
        <dbReference type="ARBA" id="ARBA00022958"/>
    </source>
</evidence>
<feature type="binding site" evidence="18">
    <location>
        <position position="169"/>
    </location>
    <ligand>
        <name>K(+)</name>
        <dbReference type="ChEBI" id="CHEBI:29103"/>
    </ligand>
</feature>
<dbReference type="EC" id="5.1.99.6" evidence="19"/>
<evidence type="ECO:0000256" key="18">
    <source>
        <dbReference type="HAMAP-Rule" id="MF_01966"/>
    </source>
</evidence>
<dbReference type="InterPro" id="IPR004443">
    <property type="entry name" value="YjeF_N_dom"/>
</dbReference>
<dbReference type="InterPro" id="IPR000631">
    <property type="entry name" value="CARKD"/>
</dbReference>
<evidence type="ECO:0000256" key="2">
    <source>
        <dbReference type="ARBA" id="ARBA00000909"/>
    </source>
</evidence>
<keyword evidence="8 17" id="KW-0521">NADP</keyword>
<dbReference type="InterPro" id="IPR029056">
    <property type="entry name" value="Ribokinase-like"/>
</dbReference>
<feature type="binding site" evidence="17">
    <location>
        <position position="258"/>
    </location>
    <ligand>
        <name>(6S)-NADPHX</name>
        <dbReference type="ChEBI" id="CHEBI:64076"/>
    </ligand>
</feature>
<feature type="binding site" evidence="17">
    <location>
        <position position="431"/>
    </location>
    <ligand>
        <name>AMP</name>
        <dbReference type="ChEBI" id="CHEBI:456215"/>
    </ligand>
</feature>
<evidence type="ECO:0000256" key="16">
    <source>
        <dbReference type="ARBA" id="ARBA00049209"/>
    </source>
</evidence>
<feature type="binding site" evidence="17">
    <location>
        <position position="314"/>
    </location>
    <ligand>
        <name>(6S)-NADPHX</name>
        <dbReference type="ChEBI" id="CHEBI:64076"/>
    </ligand>
</feature>
<keyword evidence="13" id="KW-0511">Multifunctional enzyme</keyword>
<dbReference type="Gene3D" id="3.40.50.10260">
    <property type="entry name" value="YjeF N-terminal domain"/>
    <property type="match status" value="1"/>
</dbReference>
<sequence>MSNRTDDARKRAQTARQILTVAQMRAAEQGLMDAGHDVHALMQRAGRGAGEWVRRLAAGRSVTVLCGPGNNGGDGYVIAQYLADHDVPVCVVAARPPQTDAARRARSLFAGEVREAGAALSQEGLPRGGVLVDCLFGSGLSRPLSDDLAALLGDLAAHHAMRVAVDLPSGVDADTGALLNEGLPEWTLTLALGAWKPAHFMMPACVTMGAVRLVDIGVEAMPGAAQVLARPVIAAPAPDAHKYRRGLLGIVAGAMPGATLLSAQAALRGGAGYVRLLTGGEAPSGVPAELVVSRGALPDLLADGRYGALLVGPGLGRDDAARAKLDVALASGLPLVIDADALVLLQPGLAGVNGLATRACVLTPHEGEMQVLEHNFGLSGEGDRPARAVALARASGAHVLLKGPCSVIAAPDGSVTMGSRASSWLSVAGSGDVLAGTVASRLAVTRDAGAAAAQALWLHSRAAERAGSAFTSGELAHAIGGALAEVLA</sequence>
<evidence type="ECO:0000256" key="17">
    <source>
        <dbReference type="HAMAP-Rule" id="MF_01965"/>
    </source>
</evidence>
<keyword evidence="9 18" id="KW-0630">Potassium</keyword>
<evidence type="ECO:0000256" key="13">
    <source>
        <dbReference type="ARBA" id="ARBA00023268"/>
    </source>
</evidence>
<comment type="caution">
    <text evidence="22">The sequence shown here is derived from an EMBL/GenBank/DDBJ whole genome shotgun (WGS) entry which is preliminary data.</text>
</comment>
<keyword evidence="10 17" id="KW-0520">NAD</keyword>
<dbReference type="PROSITE" id="PS51383">
    <property type="entry name" value="YJEF_C_3"/>
    <property type="match status" value="1"/>
</dbReference>
<comment type="function">
    <text evidence="14 19">Bifunctional enzyme that catalyzes the epimerization of the S- and R-forms of NAD(P)HX and the dehydration of the S-form of NAD(P)HX at the expense of ADP, which is converted to AMP. This allows the repair of both epimers of NAD(P)HX, a damaged form of NAD(P)H that is a result of enzymatic or heat-dependent hydration.</text>
</comment>
<evidence type="ECO:0000313" key="22">
    <source>
        <dbReference type="EMBL" id="GMM60122.1"/>
    </source>
</evidence>
<evidence type="ECO:0000256" key="19">
    <source>
        <dbReference type="PIRNR" id="PIRNR017184"/>
    </source>
</evidence>
<evidence type="ECO:0000259" key="20">
    <source>
        <dbReference type="PROSITE" id="PS51383"/>
    </source>
</evidence>
<dbReference type="InterPro" id="IPR017953">
    <property type="entry name" value="Carbohydrate_kinase_pred_CS"/>
</dbReference>
<dbReference type="EMBL" id="BTFW01000001">
    <property type="protein sequence ID" value="GMM60122.1"/>
    <property type="molecule type" value="Genomic_DNA"/>
</dbReference>
<evidence type="ECO:0000256" key="4">
    <source>
        <dbReference type="ARBA" id="ARBA00009524"/>
    </source>
</evidence>
<evidence type="ECO:0000256" key="10">
    <source>
        <dbReference type="ARBA" id="ARBA00023027"/>
    </source>
</evidence>
<keyword evidence="6 17" id="KW-0547">Nucleotide-binding</keyword>
<reference evidence="22 23" key="1">
    <citation type="submission" date="2023-06" db="EMBL/GenBank/DDBJ databases">
        <title>Draft genome sequence of Novosphingobium sp. strain IK01.</title>
        <authorList>
            <person name="Hatamoto M."/>
            <person name="Ikarashi T."/>
            <person name="Yamaguchi T."/>
        </authorList>
    </citation>
    <scope>NUCLEOTIDE SEQUENCE [LARGE SCALE GENOMIC DNA]</scope>
    <source>
        <strain evidence="22 23">IK01</strain>
    </source>
</reference>
<keyword evidence="12 17" id="KW-0456">Lyase</keyword>
<dbReference type="PIRSF" id="PIRSF017184">
    <property type="entry name" value="Nnr"/>
    <property type="match status" value="1"/>
</dbReference>
<feature type="domain" description="YjeF C-terminal" evidence="20">
    <location>
        <begin position="225"/>
        <end position="486"/>
    </location>
</feature>
<keyword evidence="23" id="KW-1185">Reference proteome</keyword>
<dbReference type="Pfam" id="PF01256">
    <property type="entry name" value="Carb_kinase"/>
    <property type="match status" value="1"/>
</dbReference>
<evidence type="ECO:0000256" key="11">
    <source>
        <dbReference type="ARBA" id="ARBA00023235"/>
    </source>
</evidence>
<keyword evidence="7 17" id="KW-0067">ATP-binding</keyword>
<gene>
    <name evidence="18" type="primary">nnrE</name>
    <name evidence="17" type="synonym">nnrD</name>
    <name evidence="22" type="ORF">NUTIK01_08990</name>
</gene>
<comment type="cofactor">
    <cofactor evidence="18 19">
        <name>K(+)</name>
        <dbReference type="ChEBI" id="CHEBI:29103"/>
    </cofactor>
    <text evidence="18 19">Binds 1 potassium ion per subunit.</text>
</comment>
<comment type="similarity">
    <text evidence="17">Belongs to the NnrD/CARKD family.</text>
</comment>
<evidence type="ECO:0000256" key="7">
    <source>
        <dbReference type="ARBA" id="ARBA00022840"/>
    </source>
</evidence>
<evidence type="ECO:0000256" key="15">
    <source>
        <dbReference type="ARBA" id="ARBA00048238"/>
    </source>
</evidence>
<dbReference type="Gene3D" id="3.40.1190.20">
    <property type="match status" value="1"/>
</dbReference>
<evidence type="ECO:0000313" key="23">
    <source>
        <dbReference type="Proteomes" id="UP001187221"/>
    </source>
</evidence>
<evidence type="ECO:0000256" key="12">
    <source>
        <dbReference type="ARBA" id="ARBA00023239"/>
    </source>
</evidence>
<comment type="caution">
    <text evidence="18">Lacks conserved residue(s) required for the propagation of feature annotation.</text>
</comment>
<comment type="catalytic activity">
    <reaction evidence="16 17 19">
        <text>(6S)-NADPHX + ADP = AMP + phosphate + NADPH + H(+)</text>
        <dbReference type="Rhea" id="RHEA:32235"/>
        <dbReference type="ChEBI" id="CHEBI:15378"/>
        <dbReference type="ChEBI" id="CHEBI:43474"/>
        <dbReference type="ChEBI" id="CHEBI:57783"/>
        <dbReference type="ChEBI" id="CHEBI:64076"/>
        <dbReference type="ChEBI" id="CHEBI:456215"/>
        <dbReference type="ChEBI" id="CHEBI:456216"/>
        <dbReference type="EC" id="4.2.1.136"/>
    </reaction>
</comment>
<accession>A0ABQ6P4B2</accession>
<dbReference type="HAMAP" id="MF_01966">
    <property type="entry name" value="NADHX_epimerase"/>
    <property type="match status" value="1"/>
</dbReference>
<dbReference type="PROSITE" id="PS51385">
    <property type="entry name" value="YJEF_N"/>
    <property type="match status" value="1"/>
</dbReference>
<keyword evidence="5 18" id="KW-0479">Metal-binding</keyword>
<protein>
    <recommendedName>
        <fullName evidence="19">Bifunctional NAD(P)H-hydrate repair enzyme</fullName>
    </recommendedName>
    <alternativeName>
        <fullName evidence="19">Nicotinamide nucleotide repair protein</fullName>
    </alternativeName>
    <domain>
        <recommendedName>
            <fullName evidence="19">ADP-dependent (S)-NAD(P)H-hydrate dehydratase</fullName>
            <ecNumber evidence="19">4.2.1.136</ecNumber>
        </recommendedName>
        <alternativeName>
            <fullName evidence="19">ADP-dependent NAD(P)HX dehydratase</fullName>
        </alternativeName>
    </domain>
    <domain>
        <recommendedName>
            <fullName evidence="19">NAD(P)H-hydrate epimerase</fullName>
            <ecNumber evidence="19">5.1.99.6</ecNumber>
        </recommendedName>
    </domain>
</protein>
<comment type="subunit">
    <text evidence="17">Homotetramer.</text>
</comment>
<dbReference type="InterPro" id="IPR036652">
    <property type="entry name" value="YjeF_N_dom_sf"/>
</dbReference>
<dbReference type="Proteomes" id="UP001187221">
    <property type="component" value="Unassembled WGS sequence"/>
</dbReference>
<dbReference type="NCBIfam" id="TIGR00197">
    <property type="entry name" value="yjeF_nterm"/>
    <property type="match status" value="1"/>
</dbReference>
<dbReference type="EC" id="4.2.1.136" evidence="19"/>
<feature type="binding site" evidence="18">
    <location>
        <position position="71"/>
    </location>
    <ligand>
        <name>K(+)</name>
        <dbReference type="ChEBI" id="CHEBI:29103"/>
    </ligand>
</feature>
<dbReference type="PANTHER" id="PTHR12592">
    <property type="entry name" value="ATP-DEPENDENT (S)-NAD(P)H-HYDRATE DEHYDRATASE FAMILY MEMBER"/>
    <property type="match status" value="1"/>
</dbReference>
<evidence type="ECO:0000256" key="5">
    <source>
        <dbReference type="ARBA" id="ARBA00022723"/>
    </source>
</evidence>
<feature type="binding site" evidence="18">
    <location>
        <position position="133"/>
    </location>
    <ligand>
        <name>K(+)</name>
        <dbReference type="ChEBI" id="CHEBI:29103"/>
    </ligand>
</feature>
<dbReference type="HAMAP" id="MF_01965">
    <property type="entry name" value="NADHX_dehydratase"/>
    <property type="match status" value="1"/>
</dbReference>
<dbReference type="PANTHER" id="PTHR12592:SF0">
    <property type="entry name" value="ATP-DEPENDENT (S)-NAD(P)H-HYDRATE DEHYDRATASE"/>
    <property type="match status" value="1"/>
</dbReference>
<dbReference type="RefSeq" id="WP_317973936.1">
    <property type="nucleotide sequence ID" value="NZ_BTFW01000001.1"/>
</dbReference>
<dbReference type="InterPro" id="IPR030677">
    <property type="entry name" value="Nnr"/>
</dbReference>
<evidence type="ECO:0000259" key="21">
    <source>
        <dbReference type="PROSITE" id="PS51385"/>
    </source>
</evidence>
<evidence type="ECO:0000256" key="1">
    <source>
        <dbReference type="ARBA" id="ARBA00000013"/>
    </source>
</evidence>